<dbReference type="OrthoDB" id="772609at2759"/>
<dbReference type="PANTHER" id="PTHR31587">
    <property type="entry name" value="TRANSMEMBRANE PROTEIN (DUF2215)"/>
    <property type="match status" value="1"/>
</dbReference>
<dbReference type="OMA" id="GRKSAFY"/>
<feature type="transmembrane region" description="Helical" evidence="9">
    <location>
        <begin position="219"/>
        <end position="237"/>
    </location>
</feature>
<dbReference type="Gramene" id="CDP12651">
    <property type="protein sequence ID" value="CDP12651"/>
    <property type="gene ID" value="GSCOC_T00036358001"/>
</dbReference>
<evidence type="ECO:0000313" key="11">
    <source>
        <dbReference type="Proteomes" id="UP000295252"/>
    </source>
</evidence>
<organism evidence="10 11">
    <name type="scientific">Coffea canephora</name>
    <name type="common">Robusta coffee</name>
    <dbReference type="NCBI Taxonomy" id="49390"/>
    <lineage>
        <taxon>Eukaryota</taxon>
        <taxon>Viridiplantae</taxon>
        <taxon>Streptophyta</taxon>
        <taxon>Embryophyta</taxon>
        <taxon>Tracheophyta</taxon>
        <taxon>Spermatophyta</taxon>
        <taxon>Magnoliopsida</taxon>
        <taxon>eudicotyledons</taxon>
        <taxon>Gunneridae</taxon>
        <taxon>Pentapetalae</taxon>
        <taxon>asterids</taxon>
        <taxon>lamiids</taxon>
        <taxon>Gentianales</taxon>
        <taxon>Rubiaceae</taxon>
        <taxon>Ixoroideae</taxon>
        <taxon>Gardenieae complex</taxon>
        <taxon>Bertiereae - Coffeeae clade</taxon>
        <taxon>Coffeeae</taxon>
        <taxon>Coffea</taxon>
    </lineage>
</organism>
<dbReference type="GO" id="GO:0005637">
    <property type="term" value="C:nuclear inner membrane"/>
    <property type="evidence" value="ECO:0007669"/>
    <property type="project" value="UniProtKB-SubCell"/>
</dbReference>
<dbReference type="GO" id="GO:0042393">
    <property type="term" value="F:histone binding"/>
    <property type="evidence" value="ECO:0007669"/>
    <property type="project" value="EnsemblPlants"/>
</dbReference>
<dbReference type="InterPro" id="IPR019358">
    <property type="entry name" value="NEMP_fam"/>
</dbReference>
<accession>A0A068UW69</accession>
<evidence type="ECO:0000256" key="8">
    <source>
        <dbReference type="SAM" id="MobiDB-lite"/>
    </source>
</evidence>
<keyword evidence="7" id="KW-0539">Nucleus</keyword>
<evidence type="ECO:0000256" key="6">
    <source>
        <dbReference type="ARBA" id="ARBA00023136"/>
    </source>
</evidence>
<dbReference type="EMBL" id="HG739153">
    <property type="protein sequence ID" value="CDP12651.1"/>
    <property type="molecule type" value="Genomic_DNA"/>
</dbReference>
<name>A0A068UW69_COFCA</name>
<dbReference type="AlphaFoldDB" id="A0A068UW69"/>
<proteinExistence type="inferred from homology"/>
<feature type="transmembrane region" description="Helical" evidence="9">
    <location>
        <begin position="319"/>
        <end position="337"/>
    </location>
</feature>
<feature type="transmembrane region" description="Helical" evidence="9">
    <location>
        <begin position="6"/>
        <end position="27"/>
    </location>
</feature>
<keyword evidence="6 9" id="KW-0472">Membrane</keyword>
<feature type="transmembrane region" description="Helical" evidence="9">
    <location>
        <begin position="188"/>
        <end position="207"/>
    </location>
</feature>
<evidence type="ECO:0000256" key="1">
    <source>
        <dbReference type="ARBA" id="ARBA00004575"/>
    </source>
</evidence>
<feature type="transmembrane region" description="Helical" evidence="9">
    <location>
        <begin position="164"/>
        <end position="182"/>
    </location>
</feature>
<dbReference type="PhylomeDB" id="A0A068UW69"/>
<evidence type="ECO:0000256" key="7">
    <source>
        <dbReference type="ARBA" id="ARBA00023242"/>
    </source>
</evidence>
<dbReference type="STRING" id="49390.A0A068UW69"/>
<feature type="transmembrane region" description="Helical" evidence="9">
    <location>
        <begin position="257"/>
        <end position="280"/>
    </location>
</feature>
<evidence type="ECO:0000256" key="5">
    <source>
        <dbReference type="ARBA" id="ARBA00022989"/>
    </source>
</evidence>
<evidence type="ECO:0000256" key="2">
    <source>
        <dbReference type="ARBA" id="ARBA00005748"/>
    </source>
</evidence>
<evidence type="ECO:0000256" key="9">
    <source>
        <dbReference type="SAM" id="Phobius"/>
    </source>
</evidence>
<dbReference type="Proteomes" id="UP000295252">
    <property type="component" value="Chromosome VIII"/>
</dbReference>
<dbReference type="InParanoid" id="A0A068UW69"/>
<comment type="subcellular location">
    <subcellularLocation>
        <location evidence="1">Nucleus inner membrane</location>
        <topology evidence="1">Multi-pass membrane protein</topology>
        <orientation evidence="1">Nucleoplasmic side</orientation>
    </subcellularLocation>
</comment>
<keyword evidence="3 9" id="KW-0812">Transmembrane</keyword>
<dbReference type="Pfam" id="PF10225">
    <property type="entry name" value="NEMP"/>
    <property type="match status" value="1"/>
</dbReference>
<reference evidence="11" key="1">
    <citation type="journal article" date="2014" name="Science">
        <title>The coffee genome provides insight into the convergent evolution of caffeine biosynthesis.</title>
        <authorList>
            <person name="Denoeud F."/>
            <person name="Carretero-Paulet L."/>
            <person name="Dereeper A."/>
            <person name="Droc G."/>
            <person name="Guyot R."/>
            <person name="Pietrella M."/>
            <person name="Zheng C."/>
            <person name="Alberti A."/>
            <person name="Anthony F."/>
            <person name="Aprea G."/>
            <person name="Aury J.M."/>
            <person name="Bento P."/>
            <person name="Bernard M."/>
            <person name="Bocs S."/>
            <person name="Campa C."/>
            <person name="Cenci A."/>
            <person name="Combes M.C."/>
            <person name="Crouzillat D."/>
            <person name="Da Silva C."/>
            <person name="Daddiego L."/>
            <person name="De Bellis F."/>
            <person name="Dussert S."/>
            <person name="Garsmeur O."/>
            <person name="Gayraud T."/>
            <person name="Guignon V."/>
            <person name="Jahn K."/>
            <person name="Jamilloux V."/>
            <person name="Joet T."/>
            <person name="Labadie K."/>
            <person name="Lan T."/>
            <person name="Leclercq J."/>
            <person name="Lepelley M."/>
            <person name="Leroy T."/>
            <person name="Li L.T."/>
            <person name="Librado P."/>
            <person name="Lopez L."/>
            <person name="Munoz A."/>
            <person name="Noel B."/>
            <person name="Pallavicini A."/>
            <person name="Perrotta G."/>
            <person name="Poncet V."/>
            <person name="Pot D."/>
            <person name="Priyono X."/>
            <person name="Rigoreau M."/>
            <person name="Rouard M."/>
            <person name="Rozas J."/>
            <person name="Tranchant-Dubreuil C."/>
            <person name="VanBuren R."/>
            <person name="Zhang Q."/>
            <person name="Andrade A.C."/>
            <person name="Argout X."/>
            <person name="Bertrand B."/>
            <person name="de Kochko A."/>
            <person name="Graziosi G."/>
            <person name="Henry R.J."/>
            <person name="Jayarama X."/>
            <person name="Ming R."/>
            <person name="Nagai C."/>
            <person name="Rounsley S."/>
            <person name="Sankoff D."/>
            <person name="Giuliano G."/>
            <person name="Albert V.A."/>
            <person name="Wincker P."/>
            <person name="Lashermes P."/>
        </authorList>
    </citation>
    <scope>NUCLEOTIDE SEQUENCE [LARGE SCALE GENOMIC DNA]</scope>
    <source>
        <strain evidence="11">cv. DH200-94</strain>
    </source>
</reference>
<evidence type="ECO:0000256" key="4">
    <source>
        <dbReference type="ARBA" id="ARBA00022729"/>
    </source>
</evidence>
<keyword evidence="11" id="KW-1185">Reference proteome</keyword>
<comment type="similarity">
    <text evidence="2">Belongs to the NEMP family.</text>
</comment>
<evidence type="ECO:0000313" key="10">
    <source>
        <dbReference type="EMBL" id="CDP12651.1"/>
    </source>
</evidence>
<protein>
    <submittedName>
        <fullName evidence="10">Uncharacterized protein</fullName>
    </submittedName>
</protein>
<sequence>MGLSSASSTLLPMAVFSLSLLFSLFALAPQVIALKGIDVENPAVDVAPRLPVVSGLSKDAALCERVQVAGISRLKIGKYSSAYRVTVAPSVVIPERLHNKIQICFHKNSSLGLCQCEKDDWKSVTKGILVSVASPYEDRYIDVKFVGDLSGSVTVTVEEEFQGWRLIFLALGIMLLLLAPIVSSWVPFYYSSSMAIGICLVIIILLFQGMKLLPTGRKSIFYLTIYGSVLGAGSFLLRHFSMLVNSILINFGLSEEMYNPVSVFLLVGITLAGAGLGYWLVRKFVVAEDGSVNVGIAQFVKWAIRIVAVTFIFQSTLDILLAVAVLISCLAMCFGFTSMRWNDLEDLPFSLDGSLWAWRSGQANVKHKHAEFYSRPGKKNHHSTLWNSPKGSFPGSPAKGLQSPFQRVTRTQQGYYSPSARRGTRNWQDHYSTFHETPNRKKYTKQEWEDFTQESTRQGLAELASSPEFTDWIIKNADRIQLRSDHSSDETVGSGSDSTDEQAVESSNGIRLFKW</sequence>
<keyword evidence="4" id="KW-0732">Signal</keyword>
<dbReference type="GO" id="GO:0006325">
    <property type="term" value="P:chromatin organization"/>
    <property type="evidence" value="ECO:0007669"/>
    <property type="project" value="EnsemblPlants"/>
</dbReference>
<evidence type="ECO:0000256" key="3">
    <source>
        <dbReference type="ARBA" id="ARBA00022692"/>
    </source>
</evidence>
<gene>
    <name evidence="10" type="ORF">GSCOC_T00036358001</name>
</gene>
<feature type="region of interest" description="Disordered" evidence="8">
    <location>
        <begin position="483"/>
        <end position="515"/>
    </location>
</feature>
<dbReference type="PANTHER" id="PTHR31587:SF3">
    <property type="entry name" value="EXPRESSED PROTEIN"/>
    <property type="match status" value="1"/>
</dbReference>
<keyword evidence="5 9" id="KW-1133">Transmembrane helix</keyword>